<dbReference type="GO" id="GO:0061630">
    <property type="term" value="F:ubiquitin protein ligase activity"/>
    <property type="evidence" value="ECO:0007669"/>
    <property type="project" value="TreeGrafter"/>
</dbReference>
<organism evidence="7 8">
    <name type="scientific">Oesophagostomum dentatum</name>
    <name type="common">Nodular worm</name>
    <dbReference type="NCBI Taxonomy" id="61180"/>
    <lineage>
        <taxon>Eukaryota</taxon>
        <taxon>Metazoa</taxon>
        <taxon>Ecdysozoa</taxon>
        <taxon>Nematoda</taxon>
        <taxon>Chromadorea</taxon>
        <taxon>Rhabditida</taxon>
        <taxon>Rhabditina</taxon>
        <taxon>Rhabditomorpha</taxon>
        <taxon>Strongyloidea</taxon>
        <taxon>Strongylidae</taxon>
        <taxon>Oesophagostomum</taxon>
    </lineage>
</organism>
<evidence type="ECO:0000256" key="2">
    <source>
        <dbReference type="ARBA" id="ARBA00022737"/>
    </source>
</evidence>
<protein>
    <submittedName>
        <fullName evidence="7">Neuralized</fullName>
    </submittedName>
</protein>
<accession>A0A0B1TWX6</accession>
<dbReference type="OrthoDB" id="6078042at2759"/>
<dbReference type="SMART" id="SM00588">
    <property type="entry name" value="NEUZ"/>
    <property type="match status" value="2"/>
</dbReference>
<dbReference type="EMBL" id="KN549200">
    <property type="protein sequence ID" value="KHK00001.1"/>
    <property type="molecule type" value="Genomic_DNA"/>
</dbReference>
<keyword evidence="1" id="KW-0479">Metal-binding</keyword>
<evidence type="ECO:0000256" key="5">
    <source>
        <dbReference type="SAM" id="MobiDB-lite"/>
    </source>
</evidence>
<dbReference type="PANTHER" id="PTHR12429:SF6">
    <property type="entry name" value="PROTEIN NEURALIZED"/>
    <property type="match status" value="1"/>
</dbReference>
<evidence type="ECO:0000313" key="8">
    <source>
        <dbReference type="Proteomes" id="UP000053660"/>
    </source>
</evidence>
<dbReference type="PROSITE" id="PS51065">
    <property type="entry name" value="NHR"/>
    <property type="match status" value="2"/>
</dbReference>
<keyword evidence="2" id="KW-0677">Repeat</keyword>
<evidence type="ECO:0000313" key="7">
    <source>
        <dbReference type="EMBL" id="KHK00001.1"/>
    </source>
</evidence>
<proteinExistence type="predicted"/>
<dbReference type="Gene3D" id="2.60.120.920">
    <property type="match status" value="2"/>
</dbReference>
<dbReference type="FunFam" id="2.60.120.920:FF:000005">
    <property type="entry name" value="Putative E3 ubiquitin-protein ligase NEURL1B"/>
    <property type="match status" value="1"/>
</dbReference>
<keyword evidence="3" id="KW-0863">Zinc-finger</keyword>
<feature type="domain" description="NHR" evidence="6">
    <location>
        <begin position="24"/>
        <end position="179"/>
    </location>
</feature>
<reference evidence="7 8" key="1">
    <citation type="submission" date="2014-03" db="EMBL/GenBank/DDBJ databases">
        <title>Draft genome of the hookworm Oesophagostomum dentatum.</title>
        <authorList>
            <person name="Mitreva M."/>
        </authorList>
    </citation>
    <scope>NUCLEOTIDE SEQUENCE [LARGE SCALE GENOMIC DNA]</scope>
    <source>
        <strain evidence="7 8">OD-Hann</strain>
    </source>
</reference>
<dbReference type="Pfam" id="PF07177">
    <property type="entry name" value="Neuralized"/>
    <property type="match status" value="2"/>
</dbReference>
<feature type="compositionally biased region" description="Polar residues" evidence="5">
    <location>
        <begin position="232"/>
        <end position="241"/>
    </location>
</feature>
<gene>
    <name evidence="7" type="ORF">OESDEN_00063</name>
</gene>
<sequence length="395" mass="43664">MIDSFAHLDGITVNQGTVDTRLPQLGFHSVHGQNVILQKGGRVAKRKESFCKGLAFSNRPVSVNENVCIRLTEVSTSWSGVLRFGVTNVDPETYRNIPVPKFACPDLTSKEGFWAKALPERYSVEGNILHFSVTHAGDLCYGVNGVHKGVFLVGINVSLPIWIIIDIYGNSVAVEFVGRLAYCGSVSLQYMSKYWRYRTLTNQPCDDDVCNGNDKAKIVFDDPSDFRVPRASSATPRITSASNPSHEPSPVEPPAASSTQVQTATTNTSTNFETLRFHQMTGRHISLNTMRNMASRSSSEYAQGYVFSERPIRNNEKVVIEIVSVQQLYKGGLAFGVTCCDPATLRPTDLPDDSSDLIEMPQYWVGIKDIALQPRVNTVLSFWITDAGKIVLVLF</sequence>
<keyword evidence="4" id="KW-0862">Zinc</keyword>
<evidence type="ECO:0000256" key="4">
    <source>
        <dbReference type="ARBA" id="ARBA00022833"/>
    </source>
</evidence>
<name>A0A0B1TWX6_OESDE</name>
<dbReference type="AlphaFoldDB" id="A0A0B1TWX6"/>
<evidence type="ECO:0000256" key="3">
    <source>
        <dbReference type="ARBA" id="ARBA00022771"/>
    </source>
</evidence>
<evidence type="ECO:0000259" key="6">
    <source>
        <dbReference type="PROSITE" id="PS51065"/>
    </source>
</evidence>
<feature type="domain" description="NHR" evidence="6">
    <location>
        <begin position="274"/>
        <end position="395"/>
    </location>
</feature>
<dbReference type="InterPro" id="IPR006573">
    <property type="entry name" value="NHR_dom"/>
</dbReference>
<evidence type="ECO:0000256" key="1">
    <source>
        <dbReference type="ARBA" id="ARBA00022723"/>
    </source>
</evidence>
<dbReference type="PANTHER" id="PTHR12429">
    <property type="entry name" value="NEURALIZED"/>
    <property type="match status" value="1"/>
</dbReference>
<feature type="region of interest" description="Disordered" evidence="5">
    <location>
        <begin position="227"/>
        <end position="271"/>
    </location>
</feature>
<keyword evidence="8" id="KW-1185">Reference proteome</keyword>
<dbReference type="Proteomes" id="UP000053660">
    <property type="component" value="Unassembled WGS sequence"/>
</dbReference>
<dbReference type="InterPro" id="IPR043136">
    <property type="entry name" value="B30.2/SPRY_sf"/>
</dbReference>
<dbReference type="GO" id="GO:0008270">
    <property type="term" value="F:zinc ion binding"/>
    <property type="evidence" value="ECO:0007669"/>
    <property type="project" value="UniProtKB-KW"/>
</dbReference>
<feature type="compositionally biased region" description="Low complexity" evidence="5">
    <location>
        <begin position="242"/>
        <end position="271"/>
    </location>
</feature>
<dbReference type="InterPro" id="IPR037962">
    <property type="entry name" value="Neuralized"/>
</dbReference>